<sequence length="204" mass="22114">MPERLPRTEIHHEPESIVCTCGCERVRVGEDISEKLDYTPGVFTVERHIRGKWACKACETLIQAPVPAHVIDKGIPTTGLLAQVLVAKFGDHLPLYRQERIFVRAGLAIPQSTLGAWVGACGVQLQPLVDALREALLAQAVLHADETPVQMLAPGKGKTLDRWYERRPPFALDSGPGHGSDFGSVGSLQNRMASMCQSGGVATT</sequence>
<dbReference type="InterPro" id="IPR052344">
    <property type="entry name" value="Transposase-related"/>
</dbReference>
<evidence type="ECO:0000313" key="4">
    <source>
        <dbReference type="Proteomes" id="UP000035050"/>
    </source>
</evidence>
<evidence type="ECO:0000259" key="1">
    <source>
        <dbReference type="Pfam" id="PF03050"/>
    </source>
</evidence>
<dbReference type="Pfam" id="PF03050">
    <property type="entry name" value="DDE_Tnp_IS66"/>
    <property type="match status" value="1"/>
</dbReference>
<dbReference type="KEGG" id="pox:MB84_25460"/>
<dbReference type="InterPro" id="IPR004291">
    <property type="entry name" value="Transposase_IS66_central"/>
</dbReference>
<dbReference type="PANTHER" id="PTHR33678:SF1">
    <property type="entry name" value="BLL1576 PROTEIN"/>
    <property type="match status" value="1"/>
</dbReference>
<evidence type="ECO:0000259" key="2">
    <source>
        <dbReference type="Pfam" id="PF13005"/>
    </source>
</evidence>
<dbReference type="EMBL" id="CP011253">
    <property type="protein sequence ID" value="AKK23893.2"/>
    <property type="molecule type" value="Genomic_DNA"/>
</dbReference>
<dbReference type="NCBIfam" id="NF033517">
    <property type="entry name" value="transpos_IS66"/>
    <property type="match status" value="1"/>
</dbReference>
<proteinExistence type="predicted"/>
<dbReference type="Proteomes" id="UP000035050">
    <property type="component" value="Chromosome"/>
</dbReference>
<dbReference type="PANTHER" id="PTHR33678">
    <property type="entry name" value="BLL1576 PROTEIN"/>
    <property type="match status" value="1"/>
</dbReference>
<evidence type="ECO:0000313" key="3">
    <source>
        <dbReference type="EMBL" id="AKK23893.2"/>
    </source>
</evidence>
<feature type="domain" description="Transposase IS66 central" evidence="1">
    <location>
        <begin position="73"/>
        <end position="163"/>
    </location>
</feature>
<accession>A0A0G3IEY1</accession>
<feature type="domain" description="Transposase IS66 zinc-finger binding" evidence="2">
    <location>
        <begin position="18"/>
        <end position="59"/>
    </location>
</feature>
<dbReference type="InterPro" id="IPR024474">
    <property type="entry name" value="Znf_dom_IS66"/>
</dbReference>
<keyword evidence="4" id="KW-1185">Reference proteome</keyword>
<reference evidence="3" key="1">
    <citation type="submission" date="2016-06" db="EMBL/GenBank/DDBJ databases">
        <title>Pandoraea oxalativorans DSM 23570 Genome Sequencing.</title>
        <authorList>
            <person name="Ee R."/>
            <person name="Lim Y.-L."/>
            <person name="Yong D."/>
            <person name="Yin W.-F."/>
            <person name="Chan K.-G."/>
        </authorList>
    </citation>
    <scope>NUCLEOTIDE SEQUENCE</scope>
    <source>
        <strain evidence="3">DSM 23570</strain>
    </source>
</reference>
<name>A0A0G3IEY1_9BURK</name>
<organism evidence="3 4">
    <name type="scientific">Pandoraea oxalativorans</name>
    <dbReference type="NCBI Taxonomy" id="573737"/>
    <lineage>
        <taxon>Bacteria</taxon>
        <taxon>Pseudomonadati</taxon>
        <taxon>Pseudomonadota</taxon>
        <taxon>Betaproteobacteria</taxon>
        <taxon>Burkholderiales</taxon>
        <taxon>Burkholderiaceae</taxon>
        <taxon>Pandoraea</taxon>
    </lineage>
</organism>
<gene>
    <name evidence="3" type="ORF">MB84_25460</name>
</gene>
<dbReference type="Pfam" id="PF13005">
    <property type="entry name" value="zf-IS66"/>
    <property type="match status" value="1"/>
</dbReference>
<protein>
    <submittedName>
        <fullName evidence="3">Uncharacterized protein</fullName>
    </submittedName>
</protein>
<dbReference type="AlphaFoldDB" id="A0A0G3IEY1"/>